<feature type="region of interest" description="Disordered" evidence="1">
    <location>
        <begin position="263"/>
        <end position="303"/>
    </location>
</feature>
<organism evidence="3 4">
    <name type="scientific">Nocardiopsis tropica</name>
    <dbReference type="NCBI Taxonomy" id="109330"/>
    <lineage>
        <taxon>Bacteria</taxon>
        <taxon>Bacillati</taxon>
        <taxon>Actinomycetota</taxon>
        <taxon>Actinomycetes</taxon>
        <taxon>Streptosporangiales</taxon>
        <taxon>Nocardiopsidaceae</taxon>
        <taxon>Nocardiopsis</taxon>
    </lineage>
</organism>
<dbReference type="PROSITE" id="PS51707">
    <property type="entry name" value="CYTH"/>
    <property type="match status" value="1"/>
</dbReference>
<feature type="domain" description="CYTH" evidence="2">
    <location>
        <begin position="74"/>
        <end position="257"/>
    </location>
</feature>
<comment type="caution">
    <text evidence="3">The sequence shown here is derived from an EMBL/GenBank/DDBJ whole genome shotgun (WGS) entry which is preliminary data.</text>
</comment>
<reference evidence="3 4" key="1">
    <citation type="submission" date="2023-07" db="EMBL/GenBank/DDBJ databases">
        <authorList>
            <person name="Girao M."/>
            <person name="Carvalho M.F."/>
        </authorList>
    </citation>
    <scope>NUCLEOTIDE SEQUENCE [LARGE SCALE GENOMIC DNA]</scope>
    <source>
        <strain evidence="3 4">66/93</strain>
    </source>
</reference>
<dbReference type="SUPFAM" id="SSF55154">
    <property type="entry name" value="CYTH-like phosphatases"/>
    <property type="match status" value="1"/>
</dbReference>
<name>A0ABU7KHW4_9ACTN</name>
<evidence type="ECO:0000256" key="1">
    <source>
        <dbReference type="SAM" id="MobiDB-lite"/>
    </source>
</evidence>
<dbReference type="Pfam" id="PF01928">
    <property type="entry name" value="CYTH"/>
    <property type="match status" value="1"/>
</dbReference>
<dbReference type="InterPro" id="IPR008173">
    <property type="entry name" value="Adenylyl_cyclase_CyaB"/>
</dbReference>
<dbReference type="InterPro" id="IPR033469">
    <property type="entry name" value="CYTH-like_dom_sf"/>
</dbReference>
<dbReference type="Gene3D" id="2.40.320.10">
    <property type="entry name" value="Hypothetical Protein Pfu-838710-001"/>
    <property type="match status" value="1"/>
</dbReference>
<dbReference type="Proteomes" id="UP001348641">
    <property type="component" value="Unassembled WGS sequence"/>
</dbReference>
<dbReference type="NCBIfam" id="TIGR00318">
    <property type="entry name" value="cyaB"/>
    <property type="match status" value="1"/>
</dbReference>
<proteinExistence type="predicted"/>
<accession>A0ABU7KHW4</accession>
<dbReference type="PANTHER" id="PTHR21028:SF2">
    <property type="entry name" value="CYTH DOMAIN-CONTAINING PROTEIN"/>
    <property type="match status" value="1"/>
</dbReference>
<dbReference type="SMART" id="SM01118">
    <property type="entry name" value="CYTH"/>
    <property type="match status" value="1"/>
</dbReference>
<dbReference type="CDD" id="cd07890">
    <property type="entry name" value="CYTH-like_AC_IV-like"/>
    <property type="match status" value="1"/>
</dbReference>
<protein>
    <submittedName>
        <fullName evidence="3">Class IV adenylate cyclase</fullName>
    </submittedName>
</protein>
<evidence type="ECO:0000313" key="3">
    <source>
        <dbReference type="EMBL" id="MEE2048894.1"/>
    </source>
</evidence>
<evidence type="ECO:0000313" key="4">
    <source>
        <dbReference type="Proteomes" id="UP001348641"/>
    </source>
</evidence>
<sequence length="344" mass="38911">MVRQRHYYNRYLTKWLANPLWDAKQLVLFRNIPMSDSVMLTEALTGVRESFATHNLTRVYAVLAPGKEWSSVTLIEVERKRVLENRQVLERCLEDLGFVATGPVVEVDTYYSRPDVDFLETVECLRVREREDGCEVTYKPASSATTHSAGDVVAKQETNVVLADAAQAAHAHGLLEALGMVLLARVEKAHTCYRTPERPELSVMVDTVTGLGSFVETEIVSEGAREETVHRLEETERLLGLWSHPVVGLPYRDLVLGVEGRIRRTGPVPPRDRPPPRSGPSRGRAHSWARPVPPRRGARRPTQRVALWTWQRTRGPCGSGADMARRILERITHLSKLRLLTFDR</sequence>
<evidence type="ECO:0000259" key="2">
    <source>
        <dbReference type="PROSITE" id="PS51707"/>
    </source>
</evidence>
<dbReference type="EMBL" id="JAUUCC010000001">
    <property type="protein sequence ID" value="MEE2048894.1"/>
    <property type="molecule type" value="Genomic_DNA"/>
</dbReference>
<gene>
    <name evidence="3" type="primary">cyaB</name>
    <name evidence="3" type="ORF">Q8A49_00085</name>
</gene>
<dbReference type="InterPro" id="IPR023577">
    <property type="entry name" value="CYTH_domain"/>
</dbReference>
<dbReference type="PANTHER" id="PTHR21028">
    <property type="entry name" value="SI:CH211-156B7.4"/>
    <property type="match status" value="1"/>
</dbReference>
<dbReference type="RefSeq" id="WP_330156206.1">
    <property type="nucleotide sequence ID" value="NZ_BAAAJA010000006.1"/>
</dbReference>